<accession>A0A2P7EB38</accession>
<comment type="caution">
    <text evidence="1">The sequence shown here is derived from an EMBL/GenBank/DDBJ whole genome shotgun (WGS) entry which is preliminary data.</text>
</comment>
<dbReference type="Proteomes" id="UP000240206">
    <property type="component" value="Unassembled WGS sequence"/>
</dbReference>
<dbReference type="RefSeq" id="WP_106501065.1">
    <property type="nucleotide sequence ID" value="NZ_PXVC01000145.1"/>
</dbReference>
<proteinExistence type="predicted"/>
<evidence type="ECO:0000313" key="2">
    <source>
        <dbReference type="Proteomes" id="UP000240206"/>
    </source>
</evidence>
<reference evidence="2" key="1">
    <citation type="submission" date="2018-03" db="EMBL/GenBank/DDBJ databases">
        <title>Ecological and genomic features of two cosmopolitan and abundant freshwater picocyanobacteria.</title>
        <authorList>
            <person name="Cabello-Yeves P.J."/>
            <person name="Picazo A."/>
            <person name="Camacho A."/>
            <person name="Callieri C."/>
            <person name="Rosselli R."/>
            <person name="Roda-Garcia J."/>
            <person name="Coutinho F.H."/>
            <person name="Rodriguez-Valera F."/>
        </authorList>
    </citation>
    <scope>NUCLEOTIDE SEQUENCE [LARGE SCALE GENOMIC DNA]</scope>
    <source>
        <strain evidence="2">Tous</strain>
    </source>
</reference>
<gene>
    <name evidence="1" type="ORF">C7K08_13535</name>
</gene>
<dbReference type="EMBL" id="PXVC01000145">
    <property type="protein sequence ID" value="PSI00369.1"/>
    <property type="molecule type" value="Genomic_DNA"/>
</dbReference>
<sequence length="251" mass="28067">MTDMIGLFVHYRPVVLALPTGGCAAVANFLGFSNQEQLQTVLDDAGLLYKHPDFSDIATRLLRIELAESTLGGVLHQSLMSSESLTKRPQIFRWNLDAEILVEPISLQLKVNNEGECLTFDLRMRSQNALFPGAHCPPALTNKLKEQRNLWWAYGKGEEMDGREYDSMEPAEQAAWSSIIEQMGLPSIQPAELVRALDEFADCAIDFQYSDQLLESMANYLSMPLEYLEAWQADGDGVIIDVGDDKIQGFC</sequence>
<organism evidence="1 2">
    <name type="scientific">Synechococcus lacustris str. Tous</name>
    <dbReference type="NCBI Taxonomy" id="1910958"/>
    <lineage>
        <taxon>Bacteria</taxon>
        <taxon>Bacillati</taxon>
        <taxon>Cyanobacteriota</taxon>
        <taxon>Cyanophyceae</taxon>
        <taxon>Synechococcales</taxon>
        <taxon>Synechococcaceae</taxon>
        <taxon>Synechococcus</taxon>
    </lineage>
</organism>
<protein>
    <submittedName>
        <fullName evidence="1">Uncharacterized protein</fullName>
    </submittedName>
</protein>
<evidence type="ECO:0000313" key="1">
    <source>
        <dbReference type="EMBL" id="PSI00369.1"/>
    </source>
</evidence>
<dbReference type="AlphaFoldDB" id="A0A2P7EB38"/>
<keyword evidence="2" id="KW-1185">Reference proteome</keyword>
<name>A0A2P7EB38_9SYNE</name>